<organism evidence="1 2">
    <name type="scientific">Hibiscus sabdariffa</name>
    <name type="common">roselle</name>
    <dbReference type="NCBI Taxonomy" id="183260"/>
    <lineage>
        <taxon>Eukaryota</taxon>
        <taxon>Viridiplantae</taxon>
        <taxon>Streptophyta</taxon>
        <taxon>Embryophyta</taxon>
        <taxon>Tracheophyta</taxon>
        <taxon>Spermatophyta</taxon>
        <taxon>Magnoliopsida</taxon>
        <taxon>eudicotyledons</taxon>
        <taxon>Gunneridae</taxon>
        <taxon>Pentapetalae</taxon>
        <taxon>rosids</taxon>
        <taxon>malvids</taxon>
        <taxon>Malvales</taxon>
        <taxon>Malvaceae</taxon>
        <taxon>Malvoideae</taxon>
        <taxon>Hibiscus</taxon>
    </lineage>
</organism>
<keyword evidence="2" id="KW-1185">Reference proteome</keyword>
<proteinExistence type="predicted"/>
<reference evidence="1 2" key="1">
    <citation type="journal article" date="2024" name="G3 (Bethesda)">
        <title>Genome assembly of Hibiscus sabdariffa L. provides insights into metabolisms of medicinal natural products.</title>
        <authorList>
            <person name="Kim T."/>
        </authorList>
    </citation>
    <scope>NUCLEOTIDE SEQUENCE [LARGE SCALE GENOMIC DNA]</scope>
    <source>
        <strain evidence="1">TK-2024</strain>
        <tissue evidence="1">Old leaves</tissue>
    </source>
</reference>
<evidence type="ECO:0000313" key="2">
    <source>
        <dbReference type="Proteomes" id="UP001472677"/>
    </source>
</evidence>
<sequence length="80" mass="8958">MANSSSSTDLSASINTAQPADAYVAQFVAAENRERYNKIMKGINIWEEQGFQFSDKVDDVIMTTRLTLFSATFLRPFDQG</sequence>
<evidence type="ECO:0000313" key="1">
    <source>
        <dbReference type="EMBL" id="KAK8516149.1"/>
    </source>
</evidence>
<gene>
    <name evidence="1" type="ORF">V6N12_013556</name>
</gene>
<name>A0ABR2CBC6_9ROSI</name>
<protein>
    <submittedName>
        <fullName evidence="1">Uncharacterized protein</fullName>
    </submittedName>
</protein>
<dbReference type="Proteomes" id="UP001472677">
    <property type="component" value="Unassembled WGS sequence"/>
</dbReference>
<comment type="caution">
    <text evidence="1">The sequence shown here is derived from an EMBL/GenBank/DDBJ whole genome shotgun (WGS) entry which is preliminary data.</text>
</comment>
<dbReference type="EMBL" id="JBBPBM010000060">
    <property type="protein sequence ID" value="KAK8516149.1"/>
    <property type="molecule type" value="Genomic_DNA"/>
</dbReference>
<accession>A0ABR2CBC6</accession>